<proteinExistence type="predicted"/>
<reference evidence="1" key="2">
    <citation type="submission" date="2021-04" db="EMBL/GenBank/DDBJ databases">
        <authorList>
            <person name="Gilroy R."/>
        </authorList>
    </citation>
    <scope>NUCLEOTIDE SEQUENCE</scope>
    <source>
        <strain evidence="1">ChiSxjej1B13-11762</strain>
    </source>
</reference>
<reference evidence="1" key="1">
    <citation type="journal article" date="2021" name="PeerJ">
        <title>Extensive microbial diversity within the chicken gut microbiome revealed by metagenomics and culture.</title>
        <authorList>
            <person name="Gilroy R."/>
            <person name="Ravi A."/>
            <person name="Getino M."/>
            <person name="Pursley I."/>
            <person name="Horton D.L."/>
            <person name="Alikhan N.F."/>
            <person name="Baker D."/>
            <person name="Gharbi K."/>
            <person name="Hall N."/>
            <person name="Watson M."/>
            <person name="Adriaenssens E.M."/>
            <person name="Foster-Nyarko E."/>
            <person name="Jarju S."/>
            <person name="Secka A."/>
            <person name="Antonio M."/>
            <person name="Oren A."/>
            <person name="Chaudhuri R.R."/>
            <person name="La Ragione R."/>
            <person name="Hildebrand F."/>
            <person name="Pallen M.J."/>
        </authorList>
    </citation>
    <scope>NUCLEOTIDE SEQUENCE</scope>
    <source>
        <strain evidence="1">ChiSxjej1B13-11762</strain>
    </source>
</reference>
<dbReference type="EMBL" id="DXGF01000141">
    <property type="protein sequence ID" value="HIW84299.1"/>
    <property type="molecule type" value="Genomic_DNA"/>
</dbReference>
<feature type="non-terminal residue" evidence="1">
    <location>
        <position position="1"/>
    </location>
</feature>
<name>A0A9D1UDX8_9FIRM</name>
<sequence>LVEAGAQTNTVEEMRNAMEVLAEVLDTVLKP</sequence>
<dbReference type="AlphaFoldDB" id="A0A9D1UDX8"/>
<evidence type="ECO:0000313" key="1">
    <source>
        <dbReference type="EMBL" id="HIW84299.1"/>
    </source>
</evidence>
<comment type="caution">
    <text evidence="1">The sequence shown here is derived from an EMBL/GenBank/DDBJ whole genome shotgun (WGS) entry which is preliminary data.</text>
</comment>
<accession>A0A9D1UDX8</accession>
<protein>
    <submittedName>
        <fullName evidence="1">Stage II sporulation protein P</fullName>
    </submittedName>
</protein>
<dbReference type="Proteomes" id="UP000824263">
    <property type="component" value="Unassembled WGS sequence"/>
</dbReference>
<gene>
    <name evidence="1" type="ORF">H9873_08250</name>
</gene>
<organism evidence="1 2">
    <name type="scientific">Candidatus Dorea gallistercoris</name>
    <dbReference type="NCBI Taxonomy" id="2838542"/>
    <lineage>
        <taxon>Bacteria</taxon>
        <taxon>Bacillati</taxon>
        <taxon>Bacillota</taxon>
        <taxon>Clostridia</taxon>
        <taxon>Lachnospirales</taxon>
        <taxon>Lachnospiraceae</taxon>
        <taxon>Dorea</taxon>
    </lineage>
</organism>
<evidence type="ECO:0000313" key="2">
    <source>
        <dbReference type="Proteomes" id="UP000824263"/>
    </source>
</evidence>